<protein>
    <submittedName>
        <fullName evidence="1">Uncharacterized protein</fullName>
    </submittedName>
</protein>
<dbReference type="Proteomes" id="UP001732700">
    <property type="component" value="Chromosome 2C"/>
</dbReference>
<sequence length="948" mass="105597">MEATALSLAKLTLDTVLPVAKSALADEAMLLLGVHDEVSFITNELEMMQAFLRAAGAGARNEIVGIWVKQVRDLAYDVEDCLLEYLALDPLAGCNCSSSPFVGGWLMACAFPAATAAHLRGQHQIAVRIRQVKRMVEEVSERNLRYNIVLLPGPAPNPATSVEDKAILSRDFAADVATEESQLVGRDLERGDLVGRLVGSQGGAQLQVLAVYGMSGMGKTVLARAVLWSPELAHVFQVRAWVTVPHPLGMAMADFIRRLARQLDVVARGGASLHEAVVCQLRDRRYAVVVDDVSSVAEWDQIRKVLPDGKRGSWIIATTRDKDVARFCSTQPGHVYELGSLGDEDSLRLLCKKVQLSESDGLSMTMTELKEKAGSILERCCGLPLAVAAVGKLLATNMNCPVEWKKLHDHLGTELKNNPGFESIKDVLTSSYDALPYHLKSCFLYLSVFLKYRELRQTRVSWRWMAEGLVAESPDMDPEDVGEGYFNQLISRCMIQPATTWVNLDDRINTGQVHDMMREIILAKSAEENQLFVLNNRPFPRAVQRPREKVRHLVVSSGAECRWRPGNNIMESMSNVSHVRSLTVDGDCPPRLIIPSKMKMMRVLDLEDCSNVTDAHIADVGELRHLKYLGLRRTGITRLPESLGRLKFLQSIDVRGTKVSAIPQGVTKLEKLRHIIAGHGMRHDDDNKQSRSGVRLPDGFGRLMSMHNLGRVIIGKDGQRTLKDISKLVGLSNLEITELTDKDGLDFGNTIRELVGLRDLEVRAKGAGIVPHASLRCLESMASPPPHLVTLRLFGYLGRLPRWVESLHGVTKIKLLTTELRQEAVDVLGQLPSLTGLHLWRQSYVGQRLHLRAGKFPKLKLLNIDRLDDLVSLVFEPESVPSLQWLWFKGCRALSNSDDGVAGLTFLTRLKEVRVKLNNGDKPRLHEALRMQLFNHPNRPQFEYVLSM</sequence>
<name>A0ACD5UUN0_AVESA</name>
<reference evidence="1" key="2">
    <citation type="submission" date="2025-09" db="UniProtKB">
        <authorList>
            <consortium name="EnsemblPlants"/>
        </authorList>
    </citation>
    <scope>IDENTIFICATION</scope>
</reference>
<dbReference type="EnsemblPlants" id="AVESA.00010b.r2.2CG0318480.1">
    <property type="protein sequence ID" value="AVESA.00010b.r2.2CG0318480.1.CDS.1"/>
    <property type="gene ID" value="AVESA.00010b.r2.2CG0318480"/>
</dbReference>
<evidence type="ECO:0000313" key="2">
    <source>
        <dbReference type="Proteomes" id="UP001732700"/>
    </source>
</evidence>
<evidence type="ECO:0000313" key="1">
    <source>
        <dbReference type="EnsemblPlants" id="AVESA.00010b.r2.2CG0318480.1.CDS.1"/>
    </source>
</evidence>
<keyword evidence="2" id="KW-1185">Reference proteome</keyword>
<reference evidence="1" key="1">
    <citation type="submission" date="2021-05" db="EMBL/GenBank/DDBJ databases">
        <authorList>
            <person name="Scholz U."/>
            <person name="Mascher M."/>
            <person name="Fiebig A."/>
        </authorList>
    </citation>
    <scope>NUCLEOTIDE SEQUENCE [LARGE SCALE GENOMIC DNA]</scope>
</reference>
<organism evidence="1 2">
    <name type="scientific">Avena sativa</name>
    <name type="common">Oat</name>
    <dbReference type="NCBI Taxonomy" id="4498"/>
    <lineage>
        <taxon>Eukaryota</taxon>
        <taxon>Viridiplantae</taxon>
        <taxon>Streptophyta</taxon>
        <taxon>Embryophyta</taxon>
        <taxon>Tracheophyta</taxon>
        <taxon>Spermatophyta</taxon>
        <taxon>Magnoliopsida</taxon>
        <taxon>Liliopsida</taxon>
        <taxon>Poales</taxon>
        <taxon>Poaceae</taxon>
        <taxon>BOP clade</taxon>
        <taxon>Pooideae</taxon>
        <taxon>Poodae</taxon>
        <taxon>Poeae</taxon>
        <taxon>Poeae Chloroplast Group 1 (Aveneae type)</taxon>
        <taxon>Aveninae</taxon>
        <taxon>Avena</taxon>
    </lineage>
</organism>
<proteinExistence type="predicted"/>
<accession>A0ACD5UUN0</accession>